<reference evidence="4 6" key="2">
    <citation type="submission" date="2018-06" db="EMBL/GenBank/DDBJ databases">
        <authorList>
            <consortium name="Pathogen Informatics"/>
            <person name="Doyle S."/>
        </authorList>
    </citation>
    <scope>NUCLEOTIDE SEQUENCE [LARGE SCALE GENOMIC DNA]</scope>
    <source>
        <strain evidence="4 6">NCTC11401</strain>
    </source>
</reference>
<dbReference type="Pfam" id="PF18641">
    <property type="entry name" value="LidA_Long_CC"/>
    <property type="match status" value="1"/>
</dbReference>
<feature type="region of interest" description="Disordered" evidence="1">
    <location>
        <begin position="340"/>
        <end position="368"/>
    </location>
</feature>
<keyword evidence="5" id="KW-1185">Reference proteome</keyword>
<sequence>MMNATDDNEAHALANDLNSMNQKIINLKEIVAVKEGGKKFIDADGNSEDKNGNPINFKNAAFVVAKDQNIAKDEEGSYYLLKDKQKFDDMSPEEKKTAQEDFKRAKMDIKVVKDVVEDVKTEELDFNTTRMAQNKVEQSLVQKQLDLQHEARRDAEKNLAQKKDQPAKSEPAKSEPAKSEPKSTPKEKNPYLALNDQMAQVVAEIQGIINDGLKDLAKAGFDKAKQTAIGQSLGRLSDAITQKGDELKQELMDKVGEKLDDLKNSKQGQAVGALKDTLGSVKDAISRGLVSGIDKIIDKVKDIGSDENPDNSIELSSPANSITSLISRAKNWFDSIDFEKLAKEPESTPKPTESPSLEEESTSTMKTR</sequence>
<dbReference type="Gene3D" id="6.10.140.2010">
    <property type="match status" value="1"/>
</dbReference>
<evidence type="ECO:0000313" key="6">
    <source>
        <dbReference type="Proteomes" id="UP000254374"/>
    </source>
</evidence>
<evidence type="ECO:0000313" key="3">
    <source>
        <dbReference type="EMBL" id="SIR82178.1"/>
    </source>
</evidence>
<evidence type="ECO:0000313" key="4">
    <source>
        <dbReference type="EMBL" id="STO23879.1"/>
    </source>
</evidence>
<gene>
    <name evidence="4" type="ORF">NCTC11401_00684</name>
    <name evidence="3" type="ORF">SAMN05421777_1278</name>
</gene>
<feature type="domain" description="LidA long coiled-coil" evidence="2">
    <location>
        <begin position="5"/>
        <end position="149"/>
    </location>
</feature>
<dbReference type="AlphaFoldDB" id="A0A377GGC5"/>
<reference evidence="3 5" key="1">
    <citation type="submission" date="2017-01" db="EMBL/GenBank/DDBJ databases">
        <authorList>
            <person name="Varghese N."/>
            <person name="Submissions S."/>
        </authorList>
    </citation>
    <scope>NUCLEOTIDE SEQUENCE [LARGE SCALE GENOMIC DNA]</scope>
    <source>
        <strain evidence="3 5">ATCC 33342</strain>
    </source>
</reference>
<dbReference type="EMBL" id="UGGV01000001">
    <property type="protein sequence ID" value="STO23879.1"/>
    <property type="molecule type" value="Genomic_DNA"/>
</dbReference>
<dbReference type="Proteomes" id="UP000186808">
    <property type="component" value="Unassembled WGS sequence"/>
</dbReference>
<dbReference type="EMBL" id="FTNL01000027">
    <property type="protein sequence ID" value="SIR82178.1"/>
    <property type="molecule type" value="Genomic_DNA"/>
</dbReference>
<proteinExistence type="predicted"/>
<evidence type="ECO:0000256" key="1">
    <source>
        <dbReference type="SAM" id="MobiDB-lite"/>
    </source>
</evidence>
<evidence type="ECO:0000313" key="5">
    <source>
        <dbReference type="Proteomes" id="UP000186808"/>
    </source>
</evidence>
<accession>A0A377GGC5</accession>
<dbReference type="OrthoDB" id="5652472at2"/>
<organism evidence="4 6">
    <name type="scientific">Fluoribacter gormanii</name>
    <dbReference type="NCBI Taxonomy" id="464"/>
    <lineage>
        <taxon>Bacteria</taxon>
        <taxon>Pseudomonadati</taxon>
        <taxon>Pseudomonadota</taxon>
        <taxon>Gammaproteobacteria</taxon>
        <taxon>Legionellales</taxon>
        <taxon>Legionellaceae</taxon>
        <taxon>Fluoribacter</taxon>
    </lineage>
</organism>
<evidence type="ECO:0000259" key="2">
    <source>
        <dbReference type="Pfam" id="PF18641"/>
    </source>
</evidence>
<name>A0A377GGC5_9GAMM</name>
<dbReference type="InterPro" id="IPR041463">
    <property type="entry name" value="LidA_long_CC"/>
</dbReference>
<dbReference type="Proteomes" id="UP000254374">
    <property type="component" value="Unassembled WGS sequence"/>
</dbReference>
<feature type="region of interest" description="Disordered" evidence="1">
    <location>
        <begin position="155"/>
        <end position="191"/>
    </location>
</feature>
<protein>
    <recommendedName>
        <fullName evidence="2">LidA long coiled-coil domain-containing protein</fullName>
    </recommendedName>
</protein>
<feature type="compositionally biased region" description="Basic and acidic residues" evidence="1">
    <location>
        <begin position="155"/>
        <end position="189"/>
    </location>
</feature>